<name>W6ZX84_9APIC</name>
<dbReference type="VEuPathDB" id="PlasmoDB:C922_05746"/>
<keyword evidence="1" id="KW-0472">Membrane</keyword>
<keyword evidence="1" id="KW-0812">Transmembrane</keyword>
<evidence type="ECO:0000256" key="1">
    <source>
        <dbReference type="SAM" id="Phobius"/>
    </source>
</evidence>
<protein>
    <submittedName>
        <fullName evidence="2">Uncharacterized protein</fullName>
    </submittedName>
</protein>
<dbReference type="RefSeq" id="XP_008819539.1">
    <property type="nucleotide sequence ID" value="XM_008821317.1"/>
</dbReference>
<evidence type="ECO:0000313" key="2">
    <source>
        <dbReference type="EMBL" id="EUD63875.1"/>
    </source>
</evidence>
<evidence type="ECO:0000313" key="3">
    <source>
        <dbReference type="Proteomes" id="UP000030640"/>
    </source>
</evidence>
<gene>
    <name evidence="2" type="ORF">C922_05746</name>
</gene>
<proteinExistence type="predicted"/>
<dbReference type="Proteomes" id="UP000030640">
    <property type="component" value="Unassembled WGS sequence"/>
</dbReference>
<dbReference type="EMBL" id="KI965619">
    <property type="protein sequence ID" value="EUD63875.1"/>
    <property type="molecule type" value="Genomic_DNA"/>
</dbReference>
<keyword evidence="3" id="KW-1185">Reference proteome</keyword>
<organism evidence="2 3">
    <name type="scientific">Plasmodium inui San Antonio 1</name>
    <dbReference type="NCBI Taxonomy" id="1237626"/>
    <lineage>
        <taxon>Eukaryota</taxon>
        <taxon>Sar</taxon>
        <taxon>Alveolata</taxon>
        <taxon>Apicomplexa</taxon>
        <taxon>Aconoidasida</taxon>
        <taxon>Haemosporida</taxon>
        <taxon>Plasmodiidae</taxon>
        <taxon>Plasmodium</taxon>
        <taxon>Plasmodium (Plasmodium)</taxon>
    </lineage>
</organism>
<accession>W6ZX84</accession>
<keyword evidence="1" id="KW-1133">Transmembrane helix</keyword>
<feature type="transmembrane region" description="Helical" evidence="1">
    <location>
        <begin position="330"/>
        <end position="352"/>
    </location>
</feature>
<dbReference type="GeneID" id="20041020"/>
<sequence>MGLSLHQYIKRIWDLSPCDKDSDEIPSGDFKLCDLRRGGRKSSMIIPGERGPPPKTGSVMKKSDIKVRAVMVCRAMEGWMSNLTSLTNPSLRWEDKNCKITDLGLPNGQRKEWKCPRNDHLENWQAFDSNTPLYLQQERQCTFRACIDLMTIFLNIYSEYNSSKLKQAQKDGTKICQEISDTLRAWGQEKVAEWIMEEWFINQVDGTTKQYIRMKDGHPLSQELSILLSNMGFPIVGVQCSKQTTGQSQYQDSCVYTKPGDCEVMGGDEDAESGSGAQGLISQKIIEEVEENEKEKNSQEEITRQTQVFTEKTQKEAKAIKEELGNSERFLNVFLPVLGTILPILGLGIFLYRRRRTKNRITNSQKGGVSTDKRQAVAARSKRGVITYRANRIATDNESENTG</sequence>
<reference evidence="2 3" key="1">
    <citation type="submission" date="2013-02" db="EMBL/GenBank/DDBJ databases">
        <title>The Genome Sequence of Plasmodium inui San Antonio 1.</title>
        <authorList>
            <consortium name="The Broad Institute Genome Sequencing Platform"/>
            <consortium name="The Broad Institute Genome Sequencing Center for Infectious Disease"/>
            <person name="Neafsey D."/>
            <person name="Cheeseman I."/>
            <person name="Volkman S."/>
            <person name="Adams J."/>
            <person name="Walker B."/>
            <person name="Young S.K."/>
            <person name="Zeng Q."/>
            <person name="Gargeya S."/>
            <person name="Fitzgerald M."/>
            <person name="Haas B."/>
            <person name="Abouelleil A."/>
            <person name="Alvarado L."/>
            <person name="Arachchi H.M."/>
            <person name="Berlin A.M."/>
            <person name="Chapman S.B."/>
            <person name="Dewar J."/>
            <person name="Goldberg J."/>
            <person name="Griggs A."/>
            <person name="Gujja S."/>
            <person name="Hansen M."/>
            <person name="Howarth C."/>
            <person name="Imamovic A."/>
            <person name="Larimer J."/>
            <person name="McCowan C."/>
            <person name="Murphy C."/>
            <person name="Neiman D."/>
            <person name="Pearson M."/>
            <person name="Priest M."/>
            <person name="Roberts A."/>
            <person name="Saif S."/>
            <person name="Shea T."/>
            <person name="Sisk P."/>
            <person name="Sykes S."/>
            <person name="Wortman J."/>
            <person name="Nusbaum C."/>
            <person name="Birren B."/>
        </authorList>
    </citation>
    <scope>NUCLEOTIDE SEQUENCE [LARGE SCALE GENOMIC DNA]</scope>
    <source>
        <strain evidence="2 3">San Antonio 1</strain>
    </source>
</reference>
<dbReference type="AlphaFoldDB" id="W6ZX84"/>